<comment type="caution">
    <text evidence="2">The sequence shown here is derived from an EMBL/GenBank/DDBJ whole genome shotgun (WGS) entry which is preliminary data.</text>
</comment>
<evidence type="ECO:0000313" key="3">
    <source>
        <dbReference type="Proteomes" id="UP000789901"/>
    </source>
</evidence>
<accession>A0ABN7V218</accession>
<evidence type="ECO:0000256" key="1">
    <source>
        <dbReference type="SAM" id="MobiDB-lite"/>
    </source>
</evidence>
<keyword evidence="3" id="KW-1185">Reference proteome</keyword>
<dbReference type="Proteomes" id="UP000789901">
    <property type="component" value="Unassembled WGS sequence"/>
</dbReference>
<dbReference type="EMBL" id="CAJVQB010008175">
    <property type="protein sequence ID" value="CAG8715139.1"/>
    <property type="molecule type" value="Genomic_DNA"/>
</dbReference>
<evidence type="ECO:0000313" key="2">
    <source>
        <dbReference type="EMBL" id="CAG8715139.1"/>
    </source>
</evidence>
<protein>
    <submittedName>
        <fullName evidence="2">2761_t:CDS:1</fullName>
    </submittedName>
</protein>
<organism evidence="2 3">
    <name type="scientific">Gigaspora margarita</name>
    <dbReference type="NCBI Taxonomy" id="4874"/>
    <lineage>
        <taxon>Eukaryota</taxon>
        <taxon>Fungi</taxon>
        <taxon>Fungi incertae sedis</taxon>
        <taxon>Mucoromycota</taxon>
        <taxon>Glomeromycotina</taxon>
        <taxon>Glomeromycetes</taxon>
        <taxon>Diversisporales</taxon>
        <taxon>Gigasporaceae</taxon>
        <taxon>Gigaspora</taxon>
    </lineage>
</organism>
<reference evidence="2 3" key="1">
    <citation type="submission" date="2021-06" db="EMBL/GenBank/DDBJ databases">
        <authorList>
            <person name="Kallberg Y."/>
            <person name="Tangrot J."/>
            <person name="Rosling A."/>
        </authorList>
    </citation>
    <scope>NUCLEOTIDE SEQUENCE [LARGE SCALE GENOMIC DNA]</scope>
    <source>
        <strain evidence="2 3">120-4 pot B 10/14</strain>
    </source>
</reference>
<name>A0ABN7V218_GIGMA</name>
<proteinExistence type="predicted"/>
<gene>
    <name evidence="2" type="ORF">GMARGA_LOCUS13047</name>
</gene>
<feature type="non-terminal residue" evidence="2">
    <location>
        <position position="119"/>
    </location>
</feature>
<feature type="region of interest" description="Disordered" evidence="1">
    <location>
        <begin position="1"/>
        <end position="50"/>
    </location>
</feature>
<sequence length="119" mass="13545">MWGQRDQRSTLRDRANDIPVPSSSETVAASAAPSKKRKTSDEEGAASSDRQLELPRKINLVLNNVYQTVNFGHVKLEELNLPLKLELPILIRDYLKINKLPRNGSESDVQKWFNSLMKE</sequence>
<feature type="compositionally biased region" description="Basic and acidic residues" evidence="1">
    <location>
        <begin position="1"/>
        <end position="16"/>
    </location>
</feature>